<keyword evidence="5 7" id="KW-0496">Mitochondrion</keyword>
<keyword evidence="4 7" id="KW-0808">Transferase</keyword>
<organism evidence="8 9">
    <name type="scientific">Heliocybe sulcata</name>
    <dbReference type="NCBI Taxonomy" id="5364"/>
    <lineage>
        <taxon>Eukaryota</taxon>
        <taxon>Fungi</taxon>
        <taxon>Dikarya</taxon>
        <taxon>Basidiomycota</taxon>
        <taxon>Agaricomycotina</taxon>
        <taxon>Agaricomycetes</taxon>
        <taxon>Gloeophyllales</taxon>
        <taxon>Gloeophyllaceae</taxon>
        <taxon>Heliocybe</taxon>
    </lineage>
</organism>
<sequence length="448" mass="49268">MFFPRAQRNIASRQLRGLFARYPNAKLKWFTAGRGYTSAPPQNGYTQIEKLLLDNIKAAGPITFASYMQMCLSHPTHGYYMNPANPIFGTQGDFVTSPEISQVFGELLGVWLLSQWMQAGQDQRIRLVELGPGRGTLMEDILRTFSRFSSCAQSIQSVHLIETSKPLCSLQENRLKPVAERLGADIHWHEGLDLMPAQNDAFTMVVAHEFFDALPFHVLQNTADGWKEVLIASSPDHSAAAETPSSPTPSSNAPRFQTFLSPTPLSRILSISSPRFTSLPSGTTLEVSPVAWSISRQIAQLVGSSGCALIVDYGADHFFGKSFRVRLHLSSATWLTQAFKAHTVVDPFLLPGECDLTANVDFAYLREAAQDLAAPLGPITQAEFLLGMGLEQRVDVLARAAGEDGERIREAAGRLVDMAGMGGEYKVFGMVGREREMSAEGVWPFVRV</sequence>
<dbReference type="Pfam" id="PF02636">
    <property type="entry name" value="Methyltransf_28"/>
    <property type="match status" value="1"/>
</dbReference>
<evidence type="ECO:0000313" key="9">
    <source>
        <dbReference type="Proteomes" id="UP000305948"/>
    </source>
</evidence>
<comment type="subcellular location">
    <subcellularLocation>
        <location evidence="1 7">Mitochondrion</location>
    </subcellularLocation>
</comment>
<evidence type="ECO:0000256" key="7">
    <source>
        <dbReference type="RuleBase" id="RU364114"/>
    </source>
</evidence>
<dbReference type="GO" id="GO:0005739">
    <property type="term" value="C:mitochondrion"/>
    <property type="evidence" value="ECO:0007669"/>
    <property type="project" value="UniProtKB-SubCell"/>
</dbReference>
<comment type="similarity">
    <text evidence="2 7">Belongs to the NDUFAF7 family.</text>
</comment>
<dbReference type="PANTHER" id="PTHR12049:SF7">
    <property type="entry name" value="PROTEIN ARGININE METHYLTRANSFERASE NDUFAF7, MITOCHONDRIAL"/>
    <property type="match status" value="1"/>
</dbReference>
<dbReference type="InterPro" id="IPR003788">
    <property type="entry name" value="NDUFAF7"/>
</dbReference>
<dbReference type="EMBL" id="ML213533">
    <property type="protein sequence ID" value="TFK46075.1"/>
    <property type="molecule type" value="Genomic_DNA"/>
</dbReference>
<comment type="function">
    <text evidence="7">Arginine methyltransferase involved in the assembly or stability of mitochondrial NADH:ubiquinone oxidoreductase complex (complex I).</text>
</comment>
<keyword evidence="9" id="KW-1185">Reference proteome</keyword>
<evidence type="ECO:0000256" key="6">
    <source>
        <dbReference type="ARBA" id="ARBA00048612"/>
    </source>
</evidence>
<reference evidence="8 9" key="1">
    <citation type="journal article" date="2019" name="Nat. Ecol. Evol.">
        <title>Megaphylogeny resolves global patterns of mushroom evolution.</title>
        <authorList>
            <person name="Varga T."/>
            <person name="Krizsan K."/>
            <person name="Foldi C."/>
            <person name="Dima B."/>
            <person name="Sanchez-Garcia M."/>
            <person name="Sanchez-Ramirez S."/>
            <person name="Szollosi G.J."/>
            <person name="Szarkandi J.G."/>
            <person name="Papp V."/>
            <person name="Albert L."/>
            <person name="Andreopoulos W."/>
            <person name="Angelini C."/>
            <person name="Antonin V."/>
            <person name="Barry K.W."/>
            <person name="Bougher N.L."/>
            <person name="Buchanan P."/>
            <person name="Buyck B."/>
            <person name="Bense V."/>
            <person name="Catcheside P."/>
            <person name="Chovatia M."/>
            <person name="Cooper J."/>
            <person name="Damon W."/>
            <person name="Desjardin D."/>
            <person name="Finy P."/>
            <person name="Geml J."/>
            <person name="Haridas S."/>
            <person name="Hughes K."/>
            <person name="Justo A."/>
            <person name="Karasinski D."/>
            <person name="Kautmanova I."/>
            <person name="Kiss B."/>
            <person name="Kocsube S."/>
            <person name="Kotiranta H."/>
            <person name="LaButti K.M."/>
            <person name="Lechner B.E."/>
            <person name="Liimatainen K."/>
            <person name="Lipzen A."/>
            <person name="Lukacs Z."/>
            <person name="Mihaltcheva S."/>
            <person name="Morgado L.N."/>
            <person name="Niskanen T."/>
            <person name="Noordeloos M.E."/>
            <person name="Ohm R.A."/>
            <person name="Ortiz-Santana B."/>
            <person name="Ovrebo C."/>
            <person name="Racz N."/>
            <person name="Riley R."/>
            <person name="Savchenko A."/>
            <person name="Shiryaev A."/>
            <person name="Soop K."/>
            <person name="Spirin V."/>
            <person name="Szebenyi C."/>
            <person name="Tomsovsky M."/>
            <person name="Tulloss R.E."/>
            <person name="Uehling J."/>
            <person name="Grigoriev I.V."/>
            <person name="Vagvolgyi C."/>
            <person name="Papp T."/>
            <person name="Martin F.M."/>
            <person name="Miettinen O."/>
            <person name="Hibbett D.S."/>
            <person name="Nagy L.G."/>
        </authorList>
    </citation>
    <scope>NUCLEOTIDE SEQUENCE [LARGE SCALE GENOMIC DNA]</scope>
    <source>
        <strain evidence="8 9">OMC1185</strain>
    </source>
</reference>
<dbReference type="GO" id="GO:0035243">
    <property type="term" value="F:protein-arginine omega-N symmetric methyltransferase activity"/>
    <property type="evidence" value="ECO:0007669"/>
    <property type="project" value="UniProtKB-EC"/>
</dbReference>
<keyword evidence="3 7" id="KW-0489">Methyltransferase</keyword>
<gene>
    <name evidence="8" type="ORF">OE88DRAFT_1638814</name>
</gene>
<dbReference type="PANTHER" id="PTHR12049">
    <property type="entry name" value="PROTEIN ARGININE METHYLTRANSFERASE NDUFAF7, MITOCHONDRIAL"/>
    <property type="match status" value="1"/>
</dbReference>
<dbReference type="OrthoDB" id="438553at2759"/>
<dbReference type="InterPro" id="IPR029063">
    <property type="entry name" value="SAM-dependent_MTases_sf"/>
</dbReference>
<dbReference type="Proteomes" id="UP000305948">
    <property type="component" value="Unassembled WGS sequence"/>
</dbReference>
<evidence type="ECO:0000256" key="5">
    <source>
        <dbReference type="ARBA" id="ARBA00023128"/>
    </source>
</evidence>
<evidence type="ECO:0000313" key="8">
    <source>
        <dbReference type="EMBL" id="TFK46075.1"/>
    </source>
</evidence>
<name>A0A5C3MMX1_9AGAM</name>
<evidence type="ECO:0000256" key="3">
    <source>
        <dbReference type="ARBA" id="ARBA00022603"/>
    </source>
</evidence>
<proteinExistence type="inferred from homology"/>
<dbReference type="STRING" id="5364.A0A5C3MMX1"/>
<evidence type="ECO:0000256" key="4">
    <source>
        <dbReference type="ARBA" id="ARBA00022679"/>
    </source>
</evidence>
<accession>A0A5C3MMX1</accession>
<dbReference type="Gene3D" id="3.40.50.12710">
    <property type="match status" value="1"/>
</dbReference>
<dbReference type="InterPro" id="IPR038375">
    <property type="entry name" value="NDUFAF7_sf"/>
</dbReference>
<protein>
    <recommendedName>
        <fullName evidence="7">Protein arginine methyltransferase NDUFAF7</fullName>
        <ecNumber evidence="7">2.1.1.320</ecNumber>
    </recommendedName>
</protein>
<evidence type="ECO:0000256" key="2">
    <source>
        <dbReference type="ARBA" id="ARBA00005891"/>
    </source>
</evidence>
<dbReference type="EC" id="2.1.1.320" evidence="7"/>
<dbReference type="AlphaFoldDB" id="A0A5C3MMX1"/>
<dbReference type="SUPFAM" id="SSF53335">
    <property type="entry name" value="S-adenosyl-L-methionine-dependent methyltransferases"/>
    <property type="match status" value="1"/>
</dbReference>
<dbReference type="GO" id="GO:0032259">
    <property type="term" value="P:methylation"/>
    <property type="evidence" value="ECO:0007669"/>
    <property type="project" value="UniProtKB-KW"/>
</dbReference>
<comment type="catalytic activity">
    <reaction evidence="6 7">
        <text>L-arginyl-[protein] + 2 S-adenosyl-L-methionine = N(omega),N(omega)'-dimethyl-L-arginyl-[protein] + 2 S-adenosyl-L-homocysteine + 2 H(+)</text>
        <dbReference type="Rhea" id="RHEA:48108"/>
        <dbReference type="Rhea" id="RHEA-COMP:10532"/>
        <dbReference type="Rhea" id="RHEA-COMP:11992"/>
        <dbReference type="ChEBI" id="CHEBI:15378"/>
        <dbReference type="ChEBI" id="CHEBI:29965"/>
        <dbReference type="ChEBI" id="CHEBI:57856"/>
        <dbReference type="ChEBI" id="CHEBI:59789"/>
        <dbReference type="ChEBI" id="CHEBI:88221"/>
        <dbReference type="EC" id="2.1.1.320"/>
    </reaction>
</comment>
<dbReference type="GO" id="GO:0032981">
    <property type="term" value="P:mitochondrial respiratory chain complex I assembly"/>
    <property type="evidence" value="ECO:0007669"/>
    <property type="project" value="TreeGrafter"/>
</dbReference>
<evidence type="ECO:0000256" key="1">
    <source>
        <dbReference type="ARBA" id="ARBA00004173"/>
    </source>
</evidence>